<dbReference type="PANTHER" id="PTHR22888">
    <property type="entry name" value="CYTOCHROME C OXIDASE, SUBUNIT II"/>
    <property type="match status" value="1"/>
</dbReference>
<protein>
    <recommendedName>
        <fullName evidence="3">cytochrome-c oxidase</fullName>
        <ecNumber evidence="3">7.1.1.9</ecNumber>
    </recommendedName>
    <alternativeName>
        <fullName evidence="16">Cytochrome aa3 subunit 2</fullName>
    </alternativeName>
</protein>
<evidence type="ECO:0000256" key="14">
    <source>
        <dbReference type="ARBA" id="ARBA00023136"/>
    </source>
</evidence>
<dbReference type="Gene3D" id="2.60.40.420">
    <property type="entry name" value="Cupredoxins - blue copper proteins"/>
    <property type="match status" value="1"/>
</dbReference>
<dbReference type="SUPFAM" id="SSF46626">
    <property type="entry name" value="Cytochrome c"/>
    <property type="match status" value="1"/>
</dbReference>
<dbReference type="InterPro" id="IPR009056">
    <property type="entry name" value="Cyt_c-like_dom"/>
</dbReference>
<keyword evidence="13" id="KW-0186">Copper</keyword>
<evidence type="ECO:0000256" key="18">
    <source>
        <dbReference type="PROSITE-ProRule" id="PRU00433"/>
    </source>
</evidence>
<evidence type="ECO:0000256" key="1">
    <source>
        <dbReference type="ARBA" id="ARBA00004141"/>
    </source>
</evidence>
<keyword evidence="4" id="KW-0813">Transport</keyword>
<keyword evidence="12 18" id="KW-0408">Iron</keyword>
<keyword evidence="11 19" id="KW-1133">Transmembrane helix</keyword>
<dbReference type="GO" id="GO:0005507">
    <property type="term" value="F:copper ion binding"/>
    <property type="evidence" value="ECO:0007669"/>
    <property type="project" value="InterPro"/>
</dbReference>
<dbReference type="Gene3D" id="1.10.287.90">
    <property type="match status" value="1"/>
</dbReference>
<keyword evidence="5 18" id="KW-0349">Heme</keyword>
<comment type="catalytic activity">
    <reaction evidence="17">
        <text>4 Fe(II)-[cytochrome c] + O2 + 8 H(+)(in) = 4 Fe(III)-[cytochrome c] + 2 H2O + 4 H(+)(out)</text>
        <dbReference type="Rhea" id="RHEA:11436"/>
        <dbReference type="Rhea" id="RHEA-COMP:10350"/>
        <dbReference type="Rhea" id="RHEA-COMP:14399"/>
        <dbReference type="ChEBI" id="CHEBI:15377"/>
        <dbReference type="ChEBI" id="CHEBI:15378"/>
        <dbReference type="ChEBI" id="CHEBI:15379"/>
        <dbReference type="ChEBI" id="CHEBI:29033"/>
        <dbReference type="ChEBI" id="CHEBI:29034"/>
        <dbReference type="EC" id="7.1.1.9"/>
    </reaction>
</comment>
<name>A0A917E5W0_9HYPH</name>
<comment type="subcellular location">
    <subcellularLocation>
        <location evidence="1">Membrane</location>
        <topology evidence="1">Multi-pass membrane protein</topology>
    </subcellularLocation>
</comment>
<dbReference type="PRINTS" id="PR01166">
    <property type="entry name" value="CYCOXIDASEII"/>
</dbReference>
<evidence type="ECO:0000256" key="7">
    <source>
        <dbReference type="ARBA" id="ARBA00022692"/>
    </source>
</evidence>
<dbReference type="RefSeq" id="WP_188909561.1">
    <property type="nucleotide sequence ID" value="NZ_BMIQ01000004.1"/>
</dbReference>
<evidence type="ECO:0000256" key="10">
    <source>
        <dbReference type="ARBA" id="ARBA00022982"/>
    </source>
</evidence>
<dbReference type="GO" id="GO:0016491">
    <property type="term" value="F:oxidoreductase activity"/>
    <property type="evidence" value="ECO:0007669"/>
    <property type="project" value="InterPro"/>
</dbReference>
<dbReference type="InterPro" id="IPR008972">
    <property type="entry name" value="Cupredoxin"/>
</dbReference>
<keyword evidence="10" id="KW-0249">Electron transport</keyword>
<dbReference type="SUPFAM" id="SSF49503">
    <property type="entry name" value="Cupredoxins"/>
    <property type="match status" value="1"/>
</dbReference>
<dbReference type="InterPro" id="IPR001505">
    <property type="entry name" value="Copper_CuA"/>
</dbReference>
<keyword evidence="7 19" id="KW-0812">Transmembrane</keyword>
<dbReference type="NCBIfam" id="TIGR02866">
    <property type="entry name" value="CoxB"/>
    <property type="match status" value="1"/>
</dbReference>
<evidence type="ECO:0000256" key="3">
    <source>
        <dbReference type="ARBA" id="ARBA00012949"/>
    </source>
</evidence>
<dbReference type="GO" id="GO:0004129">
    <property type="term" value="F:cytochrome-c oxidase activity"/>
    <property type="evidence" value="ECO:0007669"/>
    <property type="project" value="UniProtKB-EC"/>
</dbReference>
<organism evidence="22 23">
    <name type="scientific">Aureimonas endophytica</name>
    <dbReference type="NCBI Taxonomy" id="2027858"/>
    <lineage>
        <taxon>Bacteria</taxon>
        <taxon>Pseudomonadati</taxon>
        <taxon>Pseudomonadota</taxon>
        <taxon>Alphaproteobacteria</taxon>
        <taxon>Hyphomicrobiales</taxon>
        <taxon>Aurantimonadaceae</taxon>
        <taxon>Aureimonas</taxon>
    </lineage>
</organism>
<evidence type="ECO:0000256" key="12">
    <source>
        <dbReference type="ARBA" id="ARBA00023004"/>
    </source>
</evidence>
<dbReference type="CDD" id="cd13915">
    <property type="entry name" value="CuRO_HCO_II_like_2"/>
    <property type="match status" value="1"/>
</dbReference>
<reference evidence="22" key="2">
    <citation type="submission" date="2020-09" db="EMBL/GenBank/DDBJ databases">
        <authorList>
            <person name="Sun Q."/>
            <person name="Zhou Y."/>
        </authorList>
    </citation>
    <scope>NUCLEOTIDE SEQUENCE</scope>
    <source>
        <strain evidence="22">CGMCC 1.15367</strain>
    </source>
</reference>
<evidence type="ECO:0000256" key="19">
    <source>
        <dbReference type="SAM" id="Phobius"/>
    </source>
</evidence>
<evidence type="ECO:0000259" key="21">
    <source>
        <dbReference type="PROSITE" id="PS51007"/>
    </source>
</evidence>
<dbReference type="PANTHER" id="PTHR22888:SF9">
    <property type="entry name" value="CYTOCHROME C OXIDASE SUBUNIT 2"/>
    <property type="match status" value="1"/>
</dbReference>
<evidence type="ECO:0000256" key="4">
    <source>
        <dbReference type="ARBA" id="ARBA00022448"/>
    </source>
</evidence>
<accession>A0A917E5W0</accession>
<dbReference type="InterPro" id="IPR014222">
    <property type="entry name" value="Cyt_c_oxidase_su2"/>
</dbReference>
<keyword evidence="6" id="KW-0679">Respiratory chain</keyword>
<dbReference type="Pfam" id="PF00116">
    <property type="entry name" value="COX2"/>
    <property type="match status" value="1"/>
</dbReference>
<comment type="caution">
    <text evidence="22">The sequence shown here is derived from an EMBL/GenBank/DDBJ whole genome shotgun (WGS) entry which is preliminary data.</text>
</comment>
<evidence type="ECO:0000256" key="16">
    <source>
        <dbReference type="ARBA" id="ARBA00031399"/>
    </source>
</evidence>
<dbReference type="AlphaFoldDB" id="A0A917E5W0"/>
<evidence type="ECO:0000256" key="9">
    <source>
        <dbReference type="ARBA" id="ARBA00022967"/>
    </source>
</evidence>
<evidence type="ECO:0000313" key="22">
    <source>
        <dbReference type="EMBL" id="GGE07774.1"/>
    </source>
</evidence>
<dbReference type="EMBL" id="BMIQ01000004">
    <property type="protein sequence ID" value="GGE07774.1"/>
    <property type="molecule type" value="Genomic_DNA"/>
</dbReference>
<evidence type="ECO:0000256" key="6">
    <source>
        <dbReference type="ARBA" id="ARBA00022660"/>
    </source>
</evidence>
<evidence type="ECO:0000256" key="2">
    <source>
        <dbReference type="ARBA" id="ARBA00007866"/>
    </source>
</evidence>
<dbReference type="InterPro" id="IPR002429">
    <property type="entry name" value="CcO_II-like_C"/>
</dbReference>
<feature type="domain" description="Cytochrome oxidase subunit II copper A binding" evidence="20">
    <location>
        <begin position="98"/>
        <end position="209"/>
    </location>
</feature>
<dbReference type="PROSITE" id="PS00078">
    <property type="entry name" value="COX2"/>
    <property type="match status" value="1"/>
</dbReference>
<dbReference type="Gene3D" id="1.10.760.10">
    <property type="entry name" value="Cytochrome c-like domain"/>
    <property type="match status" value="1"/>
</dbReference>
<feature type="transmembrane region" description="Helical" evidence="19">
    <location>
        <begin position="22"/>
        <end position="46"/>
    </location>
</feature>
<comment type="function">
    <text evidence="15">Subunits I and II form the functional core of the enzyme complex. Electrons originating in cytochrome c are transferred via heme a and Cu(A) to the binuclear center formed by heme a3 and Cu(B).</text>
</comment>
<dbReference type="PROSITE" id="PS50857">
    <property type="entry name" value="COX2_CUA"/>
    <property type="match status" value="1"/>
</dbReference>
<evidence type="ECO:0000259" key="20">
    <source>
        <dbReference type="PROSITE" id="PS50857"/>
    </source>
</evidence>
<evidence type="ECO:0000256" key="13">
    <source>
        <dbReference type="ARBA" id="ARBA00023008"/>
    </source>
</evidence>
<dbReference type="GO" id="GO:0020037">
    <property type="term" value="F:heme binding"/>
    <property type="evidence" value="ECO:0007669"/>
    <property type="project" value="InterPro"/>
</dbReference>
<feature type="transmembrane region" description="Helical" evidence="19">
    <location>
        <begin position="67"/>
        <end position="87"/>
    </location>
</feature>
<reference evidence="22" key="1">
    <citation type="journal article" date="2014" name="Int. J. Syst. Evol. Microbiol.">
        <title>Complete genome sequence of Corynebacterium casei LMG S-19264T (=DSM 44701T), isolated from a smear-ripened cheese.</title>
        <authorList>
            <consortium name="US DOE Joint Genome Institute (JGI-PGF)"/>
            <person name="Walter F."/>
            <person name="Albersmeier A."/>
            <person name="Kalinowski J."/>
            <person name="Ruckert C."/>
        </authorList>
    </citation>
    <scope>NUCLEOTIDE SEQUENCE</scope>
    <source>
        <strain evidence="22">CGMCC 1.15367</strain>
    </source>
</reference>
<evidence type="ECO:0000313" key="23">
    <source>
        <dbReference type="Proteomes" id="UP000644699"/>
    </source>
</evidence>
<dbReference type="Proteomes" id="UP000644699">
    <property type="component" value="Unassembled WGS sequence"/>
</dbReference>
<keyword evidence="14 19" id="KW-0472">Membrane</keyword>
<evidence type="ECO:0000256" key="15">
    <source>
        <dbReference type="ARBA" id="ARBA00024688"/>
    </source>
</evidence>
<keyword evidence="23" id="KW-1185">Reference proteome</keyword>
<dbReference type="Pfam" id="PF00034">
    <property type="entry name" value="Cytochrom_C"/>
    <property type="match status" value="1"/>
</dbReference>
<sequence>MNANPIFWLPSASVQGHAVDTLFFALLLVSGLVILLVFGLIVSFAVRYRHGSPAPRGEMPALIRREFEIGWTAATFFLFLFLFWWAAASQLSGYDPPQEAMEVHVTAKQWMFKTQQPSGPREINSLHIPVDTPVRLAMTSEDVIHSFWVPAFRFKRDILPGRLTQGWFQADRVGTYHLFCAELCGTDHSVMGGSVTVLSKSDYAAWLRAQPQGDDLGEAGGRLFVRLGCAGCHAGRSPVHAPDLAGLWNRTIPLADGSQVLVDERYLRDSILQPRREIAAGYEPIMPSFAGSVSEDELAQLVAYIRALGAADPAGETTTR</sequence>
<dbReference type="GO" id="GO:0016020">
    <property type="term" value="C:membrane"/>
    <property type="evidence" value="ECO:0007669"/>
    <property type="project" value="UniProtKB-SubCell"/>
</dbReference>
<dbReference type="EC" id="7.1.1.9" evidence="3"/>
<dbReference type="SUPFAM" id="SSF81464">
    <property type="entry name" value="Cytochrome c oxidase subunit II-like, transmembrane region"/>
    <property type="match status" value="1"/>
</dbReference>
<dbReference type="InterPro" id="IPR036909">
    <property type="entry name" value="Cyt_c-like_dom_sf"/>
</dbReference>
<dbReference type="PROSITE" id="PS51007">
    <property type="entry name" value="CYTC"/>
    <property type="match status" value="1"/>
</dbReference>
<feature type="domain" description="Cytochrome c" evidence="21">
    <location>
        <begin position="215"/>
        <end position="309"/>
    </location>
</feature>
<dbReference type="GO" id="GO:0042773">
    <property type="term" value="P:ATP synthesis coupled electron transport"/>
    <property type="evidence" value="ECO:0007669"/>
    <property type="project" value="TreeGrafter"/>
</dbReference>
<keyword evidence="9" id="KW-1278">Translocase</keyword>
<dbReference type="InterPro" id="IPR036257">
    <property type="entry name" value="Cyt_c_oxidase_su2_TM_sf"/>
</dbReference>
<evidence type="ECO:0000256" key="11">
    <source>
        <dbReference type="ARBA" id="ARBA00022989"/>
    </source>
</evidence>
<keyword evidence="8 18" id="KW-0479">Metal-binding</keyword>
<gene>
    <name evidence="22" type="ORF">GCM10011390_28520</name>
</gene>
<dbReference type="InterPro" id="IPR045187">
    <property type="entry name" value="CcO_II"/>
</dbReference>
<proteinExistence type="inferred from homology"/>
<evidence type="ECO:0000256" key="8">
    <source>
        <dbReference type="ARBA" id="ARBA00022723"/>
    </source>
</evidence>
<evidence type="ECO:0000256" key="17">
    <source>
        <dbReference type="ARBA" id="ARBA00047816"/>
    </source>
</evidence>
<evidence type="ECO:0000256" key="5">
    <source>
        <dbReference type="ARBA" id="ARBA00022617"/>
    </source>
</evidence>
<comment type="similarity">
    <text evidence="2">Belongs to the cytochrome c oxidase subunit 2 family.</text>
</comment>